<reference evidence="2 3" key="1">
    <citation type="submission" date="2024-08" db="EMBL/GenBank/DDBJ databases">
        <title>Tateyamaria sp. nov., isolated from marine algae.</title>
        <authorList>
            <person name="Choi B.J."/>
            <person name="Kim J.M."/>
            <person name="Lee J.K."/>
            <person name="Choi D.G."/>
            <person name="Bayburt H."/>
            <person name="Baek J.H."/>
            <person name="Han D.M."/>
            <person name="Jeon C.O."/>
        </authorList>
    </citation>
    <scope>NUCLEOTIDE SEQUENCE [LARGE SCALE GENOMIC DNA]</scope>
    <source>
        <strain evidence="2 3">KMU-156</strain>
    </source>
</reference>
<name>A0ABW8UUD0_9RHOB</name>
<dbReference type="InterPro" id="IPR014710">
    <property type="entry name" value="RmlC-like_jellyroll"/>
</dbReference>
<dbReference type="InterPro" id="IPR025979">
    <property type="entry name" value="ChrR-like_cupin_dom"/>
</dbReference>
<gene>
    <name evidence="2" type="ORF">ACERZ8_06620</name>
</gene>
<dbReference type="Proteomes" id="UP001627408">
    <property type="component" value="Unassembled WGS sequence"/>
</dbReference>
<evidence type="ECO:0000259" key="1">
    <source>
        <dbReference type="Pfam" id="PF12973"/>
    </source>
</evidence>
<protein>
    <submittedName>
        <fullName evidence="2">Cupin domain-containing protein</fullName>
    </submittedName>
</protein>
<evidence type="ECO:0000313" key="2">
    <source>
        <dbReference type="EMBL" id="MFL4469556.1"/>
    </source>
</evidence>
<dbReference type="InterPro" id="IPR011051">
    <property type="entry name" value="RmlC_Cupin_sf"/>
</dbReference>
<accession>A0ABW8UUD0</accession>
<dbReference type="CDD" id="cd20303">
    <property type="entry name" value="cupin_ChrR_1"/>
    <property type="match status" value="1"/>
</dbReference>
<feature type="domain" description="ChrR-like cupin" evidence="1">
    <location>
        <begin position="9"/>
        <end position="111"/>
    </location>
</feature>
<dbReference type="SUPFAM" id="SSF51182">
    <property type="entry name" value="RmlC-like cupins"/>
    <property type="match status" value="2"/>
</dbReference>
<dbReference type="RefSeq" id="WP_407591412.1">
    <property type="nucleotide sequence ID" value="NZ_JBHDIY010000002.1"/>
</dbReference>
<sequence length="223" mass="24838">MELNADFTEDVRVAYDDNPWRASPGAGVERKMLDRIGDEVARATTIVRFAPGSTFDAHTHDGGEEYIVLDGVFQDEDGDFPVGTYVRNPPTSRHTPRSEPGATIFVKLWQFDPEDREHVRIDTTAVDTTPDVARTGVETYTLFQDAREHVRLEVWTGGTRHVFTAEDGAEILVLEGTICAGEDKMGPRDWLRLAPGSKSDLTAGKDGARLWVKKGHLRQITDK</sequence>
<dbReference type="Pfam" id="PF12973">
    <property type="entry name" value="Cupin_7"/>
    <property type="match status" value="1"/>
</dbReference>
<evidence type="ECO:0000313" key="3">
    <source>
        <dbReference type="Proteomes" id="UP001627408"/>
    </source>
</evidence>
<keyword evidence="3" id="KW-1185">Reference proteome</keyword>
<dbReference type="Gene3D" id="2.60.120.10">
    <property type="entry name" value="Jelly Rolls"/>
    <property type="match status" value="1"/>
</dbReference>
<dbReference type="EMBL" id="JBHDIY010000002">
    <property type="protein sequence ID" value="MFL4469556.1"/>
    <property type="molecule type" value="Genomic_DNA"/>
</dbReference>
<proteinExistence type="predicted"/>
<organism evidence="2 3">
    <name type="scientific">Tateyamaria armeniaca</name>
    <dbReference type="NCBI Taxonomy" id="2518930"/>
    <lineage>
        <taxon>Bacteria</taxon>
        <taxon>Pseudomonadati</taxon>
        <taxon>Pseudomonadota</taxon>
        <taxon>Alphaproteobacteria</taxon>
        <taxon>Rhodobacterales</taxon>
        <taxon>Roseobacteraceae</taxon>
        <taxon>Tateyamaria</taxon>
    </lineage>
</organism>
<comment type="caution">
    <text evidence="2">The sequence shown here is derived from an EMBL/GenBank/DDBJ whole genome shotgun (WGS) entry which is preliminary data.</text>
</comment>